<evidence type="ECO:0000256" key="1">
    <source>
        <dbReference type="ARBA" id="ARBA00004141"/>
    </source>
</evidence>
<dbReference type="PROSITE" id="PS51202">
    <property type="entry name" value="RCK_C"/>
    <property type="match status" value="2"/>
</dbReference>
<feature type="transmembrane region" description="Helical" evidence="7">
    <location>
        <begin position="30"/>
        <end position="49"/>
    </location>
</feature>
<dbReference type="GO" id="GO:0006813">
    <property type="term" value="P:potassium ion transport"/>
    <property type="evidence" value="ECO:0007669"/>
    <property type="project" value="InterPro"/>
</dbReference>
<accession>A0A502C3W1</accession>
<evidence type="ECO:0000313" key="9">
    <source>
        <dbReference type="EMBL" id="TPG07493.1"/>
    </source>
</evidence>
<dbReference type="PANTHER" id="PTHR43652">
    <property type="entry name" value="BASIC AMINO ACID ANTIPORTER YFCC-RELATED"/>
    <property type="match status" value="1"/>
</dbReference>
<dbReference type="GO" id="GO:0008324">
    <property type="term" value="F:monoatomic cation transmembrane transporter activity"/>
    <property type="evidence" value="ECO:0007669"/>
    <property type="project" value="InterPro"/>
</dbReference>
<name>A0A502C3W1_9SPHN</name>
<dbReference type="Gene3D" id="3.30.70.1450">
    <property type="entry name" value="Regulator of K+ conductance, C-terminal domain"/>
    <property type="match status" value="1"/>
</dbReference>
<dbReference type="InterPro" id="IPR006037">
    <property type="entry name" value="RCK_C"/>
</dbReference>
<evidence type="ECO:0000256" key="2">
    <source>
        <dbReference type="ARBA" id="ARBA00022448"/>
    </source>
</evidence>
<evidence type="ECO:0000256" key="7">
    <source>
        <dbReference type="SAM" id="Phobius"/>
    </source>
</evidence>
<feature type="transmembrane region" description="Helical" evidence="7">
    <location>
        <begin position="56"/>
        <end position="76"/>
    </location>
</feature>
<proteinExistence type="predicted"/>
<dbReference type="InterPro" id="IPR036721">
    <property type="entry name" value="RCK_C_sf"/>
</dbReference>
<dbReference type="GO" id="GO:0005886">
    <property type="term" value="C:plasma membrane"/>
    <property type="evidence" value="ECO:0007669"/>
    <property type="project" value="TreeGrafter"/>
</dbReference>
<keyword evidence="3 7" id="KW-0812">Transmembrane</keyword>
<organism evidence="9 10">
    <name type="scientific">Sphingomonas oligophenolica</name>
    <dbReference type="NCBI Taxonomy" id="301154"/>
    <lineage>
        <taxon>Bacteria</taxon>
        <taxon>Pseudomonadati</taxon>
        <taxon>Pseudomonadota</taxon>
        <taxon>Alphaproteobacteria</taxon>
        <taxon>Sphingomonadales</taxon>
        <taxon>Sphingomonadaceae</taxon>
        <taxon>Sphingomonas</taxon>
    </lineage>
</organism>
<dbReference type="SUPFAM" id="SSF116726">
    <property type="entry name" value="TrkA C-terminal domain-like"/>
    <property type="match status" value="2"/>
</dbReference>
<keyword evidence="2" id="KW-0813">Transport</keyword>
<gene>
    <name evidence="9" type="ORF">EAH84_14355</name>
</gene>
<comment type="caution">
    <text evidence="9">The sequence shown here is derived from an EMBL/GenBank/DDBJ whole genome shotgun (WGS) entry which is preliminary data.</text>
</comment>
<feature type="transmembrane region" description="Helical" evidence="7">
    <location>
        <begin position="502"/>
        <end position="520"/>
    </location>
</feature>
<evidence type="ECO:0000313" key="10">
    <source>
        <dbReference type="Proteomes" id="UP000318413"/>
    </source>
</evidence>
<dbReference type="RefSeq" id="WP_140872687.1">
    <property type="nucleotide sequence ID" value="NZ_RCZK01000018.1"/>
</dbReference>
<keyword evidence="4" id="KW-0677">Repeat</keyword>
<protein>
    <submittedName>
        <fullName evidence="9">SLC13 family permease</fullName>
    </submittedName>
</protein>
<dbReference type="Pfam" id="PF02080">
    <property type="entry name" value="TrkA_C"/>
    <property type="match status" value="1"/>
</dbReference>
<feature type="transmembrane region" description="Helical" evidence="7">
    <location>
        <begin position="568"/>
        <end position="588"/>
    </location>
</feature>
<dbReference type="Proteomes" id="UP000318413">
    <property type="component" value="Unassembled WGS sequence"/>
</dbReference>
<dbReference type="InterPro" id="IPR004680">
    <property type="entry name" value="Cit_transptr-like_dom"/>
</dbReference>
<feature type="transmembrane region" description="Helical" evidence="7">
    <location>
        <begin position="180"/>
        <end position="199"/>
    </location>
</feature>
<feature type="transmembrane region" description="Helical" evidence="7">
    <location>
        <begin position="402"/>
        <end position="435"/>
    </location>
</feature>
<dbReference type="InterPro" id="IPR051679">
    <property type="entry name" value="DASS-Related_Transporters"/>
</dbReference>
<keyword evidence="10" id="KW-1185">Reference proteome</keyword>
<feature type="transmembrane region" description="Helical" evidence="7">
    <location>
        <begin position="96"/>
        <end position="122"/>
    </location>
</feature>
<dbReference type="AlphaFoldDB" id="A0A502C3W1"/>
<keyword evidence="6 7" id="KW-0472">Membrane</keyword>
<keyword evidence="5 7" id="KW-1133">Transmembrane helix</keyword>
<evidence type="ECO:0000256" key="3">
    <source>
        <dbReference type="ARBA" id="ARBA00022692"/>
    </source>
</evidence>
<comment type="subcellular location">
    <subcellularLocation>
        <location evidence="1">Membrane</location>
        <topology evidence="1">Multi-pass membrane protein</topology>
    </subcellularLocation>
</comment>
<evidence type="ECO:0000259" key="8">
    <source>
        <dbReference type="PROSITE" id="PS51202"/>
    </source>
</evidence>
<feature type="transmembrane region" description="Helical" evidence="7">
    <location>
        <begin position="471"/>
        <end position="496"/>
    </location>
</feature>
<feature type="transmembrane region" description="Helical" evidence="7">
    <location>
        <begin position="134"/>
        <end position="160"/>
    </location>
</feature>
<evidence type="ECO:0000256" key="5">
    <source>
        <dbReference type="ARBA" id="ARBA00022989"/>
    </source>
</evidence>
<sequence length="592" mass="62028">MTTPQILSFSLIGLTVATFAWGRFRYDLVSLVALLGAVAIGIVPVKRAFTGFTSDVVVIIACALVISAGIARSGVVEATLAPGLRKLKTLQTQVPAMTAATALLSIVTKNVGALTILMPTAIKVGRQEGSSVSALLMPMSFISLIAGLSTLVGTSTNIIVSQVREEAIGRPFRMFDFAPVGLSLTVIGLIFLSFAWRILPRDRQGSQDLGDATAEAFFSTEATVPDDLPDTLNTIADLELGKDGVLIGGIVGADGRRRDAMPDSELVPGEVLVLQGEDAALAKMFDRLPLGKVRADKDVEKGQANEEVRSIEAVVQPDSQLIGNSARRARLQDEYGVKLLAVSRSSERITQRLREITIRAGDVLLVQAGENSLPDFLKSLSLLPLADRTVSLGNPRKRFGPIAIVIAAIALIAAGVVPVAAGFFGAAVLIIVIGALPIREAYGALEPEVLILIGALTPISEAVHQTGGTALIASGLAHLLMGISPILVLGTLLVVAMAAAPFLHNAPTVLILGPIAVLVAQRLHLNPDPFLMAVATGAGCDFLTPVGHQCNTLVMGPGGYRFGDYAKLGAPLSLMVIIVGVPLIAWFWPLTG</sequence>
<feature type="domain" description="RCK C-terminal" evidence="8">
    <location>
        <begin position="207"/>
        <end position="290"/>
    </location>
</feature>
<dbReference type="EMBL" id="RCZK01000018">
    <property type="protein sequence ID" value="TPG07493.1"/>
    <property type="molecule type" value="Genomic_DNA"/>
</dbReference>
<feature type="domain" description="RCK C-terminal" evidence="8">
    <location>
        <begin position="297"/>
        <end position="382"/>
    </location>
</feature>
<dbReference type="OrthoDB" id="9809303at2"/>
<evidence type="ECO:0000256" key="6">
    <source>
        <dbReference type="ARBA" id="ARBA00023136"/>
    </source>
</evidence>
<evidence type="ECO:0000256" key="4">
    <source>
        <dbReference type="ARBA" id="ARBA00022737"/>
    </source>
</evidence>
<dbReference type="Pfam" id="PF03600">
    <property type="entry name" value="CitMHS"/>
    <property type="match status" value="1"/>
</dbReference>
<reference evidence="9 10" key="1">
    <citation type="journal article" date="2019" name="Environ. Microbiol.">
        <title>Species interactions and distinct microbial communities in high Arctic permafrost affected cryosols are associated with the CH4 and CO2 gas fluxes.</title>
        <authorList>
            <person name="Altshuler I."/>
            <person name="Hamel J."/>
            <person name="Turney S."/>
            <person name="Magnuson E."/>
            <person name="Levesque R."/>
            <person name="Greer C."/>
            <person name="Whyte L.G."/>
        </authorList>
    </citation>
    <scope>NUCLEOTIDE SEQUENCE [LARGE SCALE GENOMIC DNA]</scope>
    <source>
        <strain evidence="9 10">S5.1</strain>
    </source>
</reference>
<dbReference type="PANTHER" id="PTHR43652:SF2">
    <property type="entry name" value="BASIC AMINO ACID ANTIPORTER YFCC-RELATED"/>
    <property type="match status" value="1"/>
</dbReference>